<gene>
    <name evidence="1" type="ORF">BA896_017800</name>
</gene>
<organism evidence="1 2">
    <name type="scientific">Janthinobacterium lividum</name>
    <dbReference type="NCBI Taxonomy" id="29581"/>
    <lineage>
        <taxon>Bacteria</taxon>
        <taxon>Pseudomonadati</taxon>
        <taxon>Pseudomonadota</taxon>
        <taxon>Betaproteobacteria</taxon>
        <taxon>Burkholderiales</taxon>
        <taxon>Oxalobacteraceae</taxon>
        <taxon>Janthinobacterium</taxon>
    </lineage>
</organism>
<evidence type="ECO:0000313" key="1">
    <source>
        <dbReference type="EMBL" id="OFJ46937.1"/>
    </source>
</evidence>
<dbReference type="Proteomes" id="UP000092634">
    <property type="component" value="Unassembled WGS sequence"/>
</dbReference>
<proteinExistence type="predicted"/>
<dbReference type="InterPro" id="IPR034660">
    <property type="entry name" value="DinB/YfiT-like"/>
</dbReference>
<reference evidence="1 2" key="1">
    <citation type="submission" date="2016-10" db="EMBL/GenBank/DDBJ databases">
        <title>Updated version of Genome Assembly of Janthinobacterium lividum ERGS5:01.</title>
        <authorList>
            <person name="Kumar R."/>
            <person name="Acharya V."/>
            <person name="Singh D."/>
        </authorList>
    </citation>
    <scope>NUCLEOTIDE SEQUENCE [LARGE SCALE GENOMIC DNA]</scope>
    <source>
        <strain evidence="1 2">ERGS5:01</strain>
    </source>
</reference>
<evidence type="ECO:0000313" key="2">
    <source>
        <dbReference type="Proteomes" id="UP000092634"/>
    </source>
</evidence>
<dbReference type="EMBL" id="MAQB02000009">
    <property type="protein sequence ID" value="OFJ46937.1"/>
    <property type="molecule type" value="Genomic_DNA"/>
</dbReference>
<protein>
    <submittedName>
        <fullName evidence="1">Uncharacterized protein</fullName>
    </submittedName>
</protein>
<dbReference type="Gene3D" id="1.20.120.450">
    <property type="entry name" value="dinb family like domain"/>
    <property type="match status" value="1"/>
</dbReference>
<dbReference type="SUPFAM" id="SSF109854">
    <property type="entry name" value="DinB/YfiT-like putative metalloenzymes"/>
    <property type="match status" value="1"/>
</dbReference>
<name>A0A1E8PM04_9BURK</name>
<accession>A0A1E8PM04</accession>
<dbReference type="AlphaFoldDB" id="A0A1E8PM04"/>
<comment type="caution">
    <text evidence="1">The sequence shown here is derived from an EMBL/GenBank/DDBJ whole genome shotgun (WGS) entry which is preliminary data.</text>
</comment>
<sequence length="118" mass="13459">MTIVRDTPQVDTRRRMLAHLFQRQTHHRGQVHAMLAGARIEAPQLDEFYCAGEAGGHTIFLRRAGTERTCGQGAQLLPPWQLAHSLLPPRARQQAPTSAGYRPYHWRNKDRANARAWV</sequence>